<dbReference type="OrthoDB" id="9806809at2"/>
<dbReference type="GO" id="GO:0010438">
    <property type="term" value="P:cellular response to sulfur starvation"/>
    <property type="evidence" value="ECO:0007669"/>
    <property type="project" value="TreeGrafter"/>
</dbReference>
<feature type="transmembrane region" description="Helical" evidence="7">
    <location>
        <begin position="45"/>
        <end position="64"/>
    </location>
</feature>
<feature type="transmembrane region" description="Helical" evidence="7">
    <location>
        <begin position="100"/>
        <end position="119"/>
    </location>
</feature>
<keyword evidence="4 7" id="KW-0812">Transmembrane</keyword>
<reference evidence="9 10" key="1">
    <citation type="submission" date="2016-10" db="EMBL/GenBank/DDBJ databases">
        <authorList>
            <person name="de Groot N.N."/>
        </authorList>
    </citation>
    <scope>NUCLEOTIDE SEQUENCE [LARGE SCALE GENOMIC DNA]</scope>
    <source>
        <strain evidence="9 10">ATCC 43154</strain>
    </source>
</reference>
<keyword evidence="6 7" id="KW-0472">Membrane</keyword>
<evidence type="ECO:0000313" key="9">
    <source>
        <dbReference type="EMBL" id="SFL89032.1"/>
    </source>
</evidence>
<accession>A0A1I4LDE4</accession>
<evidence type="ECO:0000256" key="7">
    <source>
        <dbReference type="RuleBase" id="RU363032"/>
    </source>
</evidence>
<dbReference type="Proteomes" id="UP000199470">
    <property type="component" value="Unassembled WGS sequence"/>
</dbReference>
<dbReference type="InterPro" id="IPR035906">
    <property type="entry name" value="MetI-like_sf"/>
</dbReference>
<dbReference type="InterPro" id="IPR000515">
    <property type="entry name" value="MetI-like"/>
</dbReference>
<name>A0A1I4LDE4_9BURK</name>
<dbReference type="PANTHER" id="PTHR30151">
    <property type="entry name" value="ALKANE SULFONATE ABC TRANSPORTER-RELATED, MEMBRANE SUBUNIT"/>
    <property type="match status" value="1"/>
</dbReference>
<evidence type="ECO:0000256" key="3">
    <source>
        <dbReference type="ARBA" id="ARBA00022475"/>
    </source>
</evidence>
<dbReference type="EMBL" id="FOTW01000009">
    <property type="protein sequence ID" value="SFL89032.1"/>
    <property type="molecule type" value="Genomic_DNA"/>
</dbReference>
<evidence type="ECO:0000256" key="6">
    <source>
        <dbReference type="ARBA" id="ARBA00023136"/>
    </source>
</evidence>
<keyword evidence="10" id="KW-1185">Reference proteome</keyword>
<dbReference type="PROSITE" id="PS50928">
    <property type="entry name" value="ABC_TM1"/>
    <property type="match status" value="1"/>
</dbReference>
<evidence type="ECO:0000256" key="1">
    <source>
        <dbReference type="ARBA" id="ARBA00004651"/>
    </source>
</evidence>
<dbReference type="SUPFAM" id="SSF161098">
    <property type="entry name" value="MetI-like"/>
    <property type="match status" value="1"/>
</dbReference>
<dbReference type="GO" id="GO:0005886">
    <property type="term" value="C:plasma membrane"/>
    <property type="evidence" value="ECO:0007669"/>
    <property type="project" value="UniProtKB-SubCell"/>
</dbReference>
<dbReference type="GO" id="GO:0055085">
    <property type="term" value="P:transmembrane transport"/>
    <property type="evidence" value="ECO:0007669"/>
    <property type="project" value="InterPro"/>
</dbReference>
<evidence type="ECO:0000256" key="2">
    <source>
        <dbReference type="ARBA" id="ARBA00022448"/>
    </source>
</evidence>
<evidence type="ECO:0000256" key="4">
    <source>
        <dbReference type="ARBA" id="ARBA00022692"/>
    </source>
</evidence>
<dbReference type="Gene3D" id="1.10.3720.10">
    <property type="entry name" value="MetI-like"/>
    <property type="match status" value="1"/>
</dbReference>
<evidence type="ECO:0000259" key="8">
    <source>
        <dbReference type="PROSITE" id="PS50928"/>
    </source>
</evidence>
<dbReference type="RefSeq" id="WP_093386826.1">
    <property type="nucleotide sequence ID" value="NZ_FOTW01000009.1"/>
</dbReference>
<evidence type="ECO:0000313" key="10">
    <source>
        <dbReference type="Proteomes" id="UP000199470"/>
    </source>
</evidence>
<feature type="transmembrane region" description="Helical" evidence="7">
    <location>
        <begin position="140"/>
        <end position="167"/>
    </location>
</feature>
<gene>
    <name evidence="9" type="ORF">SAMN02982985_01894</name>
</gene>
<proteinExistence type="inferred from homology"/>
<comment type="similarity">
    <text evidence="7">Belongs to the binding-protein-dependent transport system permease family.</text>
</comment>
<feature type="domain" description="ABC transmembrane type-1" evidence="8">
    <location>
        <begin position="92"/>
        <end position="273"/>
    </location>
</feature>
<organism evidence="9 10">
    <name type="scientific">Rugamonas rubra</name>
    <dbReference type="NCBI Taxonomy" id="758825"/>
    <lineage>
        <taxon>Bacteria</taxon>
        <taxon>Pseudomonadati</taxon>
        <taxon>Pseudomonadota</taxon>
        <taxon>Betaproteobacteria</taxon>
        <taxon>Burkholderiales</taxon>
        <taxon>Oxalobacteraceae</taxon>
        <taxon>Telluria group</taxon>
        <taxon>Rugamonas</taxon>
    </lineage>
</organism>
<dbReference type="AlphaFoldDB" id="A0A1I4LDE4"/>
<protein>
    <submittedName>
        <fullName evidence="9">Taurine transport system permease protein</fullName>
    </submittedName>
</protein>
<feature type="transmembrane region" description="Helical" evidence="7">
    <location>
        <begin position="251"/>
        <end position="273"/>
    </location>
</feature>
<keyword evidence="5 7" id="KW-1133">Transmembrane helix</keyword>
<dbReference type="CDD" id="cd06261">
    <property type="entry name" value="TM_PBP2"/>
    <property type="match status" value="1"/>
</dbReference>
<keyword evidence="2 7" id="KW-0813">Transport</keyword>
<keyword evidence="3" id="KW-1003">Cell membrane</keyword>
<dbReference type="Pfam" id="PF00528">
    <property type="entry name" value="BPD_transp_1"/>
    <property type="match status" value="1"/>
</dbReference>
<sequence length="286" mass="30604">MNAVANGVELEGLNRALNVAEARAAASGAGVKGTGLRLRLPTPSWSWAALPFLLLVWSALASRFPSYILPQPWEVAQEGWRWIASGKLWPQLAASLLEELGGFGAAIVVALLLGTSAGISRRFREFVTPLNGLFMAIPPIAWAPLTMIVFGIGYMAIIAVIFIAAVFPMAQVIQDGVLAIRSDEVRAARVLGASRVQLLLHVYLPASLPALTSALRAGFSQAWRALVAAEMIGASRGIGWMVSMGGQVGNAAQVLLGIALIGLTAWLAELLVFRRLERRHEGWRGH</sequence>
<evidence type="ECO:0000256" key="5">
    <source>
        <dbReference type="ARBA" id="ARBA00022989"/>
    </source>
</evidence>
<comment type="subcellular location">
    <subcellularLocation>
        <location evidence="1 7">Cell membrane</location>
        <topology evidence="1 7">Multi-pass membrane protein</topology>
    </subcellularLocation>
</comment>
<dbReference type="PANTHER" id="PTHR30151:SF25">
    <property type="entry name" value="TAURINE TRANSPORT SYSTEM PERMEASE PROTEIN TAUC"/>
    <property type="match status" value="1"/>
</dbReference>
<dbReference type="STRING" id="758825.SAMN02982985_01894"/>